<feature type="compositionally biased region" description="Basic residues" evidence="1">
    <location>
        <begin position="39"/>
        <end position="49"/>
    </location>
</feature>
<protein>
    <submittedName>
        <fullName evidence="2">Uncharacterized protein</fullName>
    </submittedName>
</protein>
<evidence type="ECO:0000313" key="3">
    <source>
        <dbReference type="Proteomes" id="UP000799750"/>
    </source>
</evidence>
<dbReference type="EMBL" id="MU004182">
    <property type="protein sequence ID" value="KAF2501725.1"/>
    <property type="molecule type" value="Genomic_DNA"/>
</dbReference>
<dbReference type="Proteomes" id="UP000799750">
    <property type="component" value="Unassembled WGS sequence"/>
</dbReference>
<proteinExistence type="predicted"/>
<feature type="region of interest" description="Disordered" evidence="1">
    <location>
        <begin position="185"/>
        <end position="209"/>
    </location>
</feature>
<reference evidence="2" key="1">
    <citation type="journal article" date="2020" name="Stud. Mycol.">
        <title>101 Dothideomycetes genomes: a test case for predicting lifestyles and emergence of pathogens.</title>
        <authorList>
            <person name="Haridas S."/>
            <person name="Albert R."/>
            <person name="Binder M."/>
            <person name="Bloem J."/>
            <person name="Labutti K."/>
            <person name="Salamov A."/>
            <person name="Andreopoulos B."/>
            <person name="Baker S."/>
            <person name="Barry K."/>
            <person name="Bills G."/>
            <person name="Bluhm B."/>
            <person name="Cannon C."/>
            <person name="Castanera R."/>
            <person name="Culley D."/>
            <person name="Daum C."/>
            <person name="Ezra D."/>
            <person name="Gonzalez J."/>
            <person name="Henrissat B."/>
            <person name="Kuo A."/>
            <person name="Liang C."/>
            <person name="Lipzen A."/>
            <person name="Lutzoni F."/>
            <person name="Magnuson J."/>
            <person name="Mondo S."/>
            <person name="Nolan M."/>
            <person name="Ohm R."/>
            <person name="Pangilinan J."/>
            <person name="Park H.-J."/>
            <person name="Ramirez L."/>
            <person name="Alfaro M."/>
            <person name="Sun H."/>
            <person name="Tritt A."/>
            <person name="Yoshinaga Y."/>
            <person name="Zwiers L.-H."/>
            <person name="Turgeon B."/>
            <person name="Goodwin S."/>
            <person name="Spatafora J."/>
            <person name="Crous P."/>
            <person name="Grigoriev I."/>
        </authorList>
    </citation>
    <scope>NUCLEOTIDE SEQUENCE</scope>
    <source>
        <strain evidence="2">CBS 269.34</strain>
    </source>
</reference>
<accession>A0A6A6RA64</accession>
<keyword evidence="3" id="KW-1185">Reference proteome</keyword>
<evidence type="ECO:0000313" key="2">
    <source>
        <dbReference type="EMBL" id="KAF2501725.1"/>
    </source>
</evidence>
<name>A0A6A6RA64_9PEZI</name>
<organism evidence="2 3">
    <name type="scientific">Lophium mytilinum</name>
    <dbReference type="NCBI Taxonomy" id="390894"/>
    <lineage>
        <taxon>Eukaryota</taxon>
        <taxon>Fungi</taxon>
        <taxon>Dikarya</taxon>
        <taxon>Ascomycota</taxon>
        <taxon>Pezizomycotina</taxon>
        <taxon>Dothideomycetes</taxon>
        <taxon>Pleosporomycetidae</taxon>
        <taxon>Mytilinidiales</taxon>
        <taxon>Mytilinidiaceae</taxon>
        <taxon>Lophium</taxon>
    </lineage>
</organism>
<dbReference type="AlphaFoldDB" id="A0A6A6RA64"/>
<feature type="region of interest" description="Disordered" evidence="1">
    <location>
        <begin position="16"/>
        <end position="49"/>
    </location>
</feature>
<sequence length="301" mass="32027">MAGACKPICRRNTPTSAVARSRGAAGEASVPASPFAGTGKHHHHAMQRRARRGGCNASCQARAPVSEAEGLCVRRGVRTGTSTDNTPYLEASVLARGLLVEDVVPSRLLARGAHNAHGPLGTQCECTSPSKAASKPRIYADAARSESHSGELRLAPVTRTKFWMAERGMRLTPLTRAWAPHKAVAEDSGTSGASRPHGPNITSLPPSGRRMGVEIEGTPYHECANHRTVLMLPSGFSRLFLQLLFNPGGALCLGDYPCHSILQAPGHLSHPEFAALDFNLFRSSRTASLIRLHQSSVIGPS</sequence>
<gene>
    <name evidence="2" type="ORF">BU16DRAFT_534361</name>
</gene>
<evidence type="ECO:0000256" key="1">
    <source>
        <dbReference type="SAM" id="MobiDB-lite"/>
    </source>
</evidence>